<accession>A0A7J6KR05</accession>
<organism evidence="1 2">
    <name type="scientific">Perkinsus chesapeaki</name>
    <name type="common">Clam parasite</name>
    <name type="synonym">Perkinsus andrewsi</name>
    <dbReference type="NCBI Taxonomy" id="330153"/>
    <lineage>
        <taxon>Eukaryota</taxon>
        <taxon>Sar</taxon>
        <taxon>Alveolata</taxon>
        <taxon>Perkinsozoa</taxon>
        <taxon>Perkinsea</taxon>
        <taxon>Perkinsida</taxon>
        <taxon>Perkinsidae</taxon>
        <taxon>Perkinsus</taxon>
    </lineage>
</organism>
<dbReference type="Proteomes" id="UP000591131">
    <property type="component" value="Unassembled WGS sequence"/>
</dbReference>
<dbReference type="EMBL" id="JAAPAO010001504">
    <property type="protein sequence ID" value="KAF4649537.1"/>
    <property type="molecule type" value="Genomic_DNA"/>
</dbReference>
<protein>
    <submittedName>
        <fullName evidence="1">Uncharacterized protein</fullName>
    </submittedName>
</protein>
<proteinExistence type="predicted"/>
<gene>
    <name evidence="1" type="ORF">FOL47_002008</name>
</gene>
<dbReference type="AlphaFoldDB" id="A0A7J6KR05"/>
<name>A0A7J6KR05_PERCH</name>
<evidence type="ECO:0000313" key="2">
    <source>
        <dbReference type="Proteomes" id="UP000591131"/>
    </source>
</evidence>
<evidence type="ECO:0000313" key="1">
    <source>
        <dbReference type="EMBL" id="KAF4649537.1"/>
    </source>
</evidence>
<reference evidence="1 2" key="1">
    <citation type="submission" date="2020-04" db="EMBL/GenBank/DDBJ databases">
        <title>Perkinsus chesapeaki whole genome sequence.</title>
        <authorList>
            <person name="Bogema D.R."/>
        </authorList>
    </citation>
    <scope>NUCLEOTIDE SEQUENCE [LARGE SCALE GENOMIC DNA]</scope>
    <source>
        <strain evidence="1">ATCC PRA-425</strain>
    </source>
</reference>
<keyword evidence="2" id="KW-1185">Reference proteome</keyword>
<sequence>MLTDLQFVELGGKLSIHELFCSVSRATEFHHVMTDVLVIPNWYSCVSRSHPPVVPSRALQRGIGKLLVLPLTPVRQLMMMDAIEHSSMEDVLEIPNVASSSI</sequence>
<comment type="caution">
    <text evidence="1">The sequence shown here is derived from an EMBL/GenBank/DDBJ whole genome shotgun (WGS) entry which is preliminary data.</text>
</comment>